<evidence type="ECO:0000256" key="1">
    <source>
        <dbReference type="SAM" id="MobiDB-lite"/>
    </source>
</evidence>
<proteinExistence type="predicted"/>
<organism evidence="2 3">
    <name type="scientific">Neurospora intermedia</name>
    <dbReference type="NCBI Taxonomy" id="5142"/>
    <lineage>
        <taxon>Eukaryota</taxon>
        <taxon>Fungi</taxon>
        <taxon>Dikarya</taxon>
        <taxon>Ascomycota</taxon>
        <taxon>Pezizomycotina</taxon>
        <taxon>Sordariomycetes</taxon>
        <taxon>Sordariomycetidae</taxon>
        <taxon>Sordariales</taxon>
        <taxon>Sordariaceae</taxon>
        <taxon>Neurospora</taxon>
    </lineage>
</organism>
<dbReference type="EMBL" id="JAVLET010000006">
    <property type="protein sequence ID" value="KAL0468744.1"/>
    <property type="molecule type" value="Genomic_DNA"/>
</dbReference>
<gene>
    <name evidence="2" type="ORF">QR685DRAFT_312991</name>
</gene>
<name>A0ABR3D7S7_NEUIN</name>
<comment type="caution">
    <text evidence="2">The sequence shown here is derived from an EMBL/GenBank/DDBJ whole genome shotgun (WGS) entry which is preliminary data.</text>
</comment>
<accession>A0ABR3D7S7</accession>
<sequence length="114" mass="12354">MGNGELWVTLGRTLMENGARNPQGIRRAAGASADNEHKQQEQEPKRADEKLTDSNQIGQNTECLADGMGVDGNFKDRVRGLRRSGGSTRRSHPGLVFWIHGGRDPVSASGSALR</sequence>
<reference evidence="2 3" key="1">
    <citation type="submission" date="2023-09" db="EMBL/GenBank/DDBJ databases">
        <title>Multi-omics analysis of a traditional fermented food reveals byproduct-associated fungal strains for waste-to-food upcycling.</title>
        <authorList>
            <consortium name="Lawrence Berkeley National Laboratory"/>
            <person name="Rekdal V.M."/>
            <person name="Villalobos-Escobedo J.M."/>
            <person name="Rodriguez-Valeron N."/>
            <person name="Garcia M.O."/>
            <person name="Vasquez D.P."/>
            <person name="Damayanti I."/>
            <person name="Sorensen P.M."/>
            <person name="Baidoo E.E."/>
            <person name="De Carvalho A.C."/>
            <person name="Riley R."/>
            <person name="Lipzen A."/>
            <person name="He G."/>
            <person name="Yan M."/>
            <person name="Haridas S."/>
            <person name="Daum C."/>
            <person name="Yoshinaga Y."/>
            <person name="Ng V."/>
            <person name="Grigoriev I.V."/>
            <person name="Munk R."/>
            <person name="Nuraida L."/>
            <person name="Wijaya C.H."/>
            <person name="Morales P.-C."/>
            <person name="Keasling J.D."/>
        </authorList>
    </citation>
    <scope>NUCLEOTIDE SEQUENCE [LARGE SCALE GENOMIC DNA]</scope>
    <source>
        <strain evidence="2 3">FGSC 2613</strain>
    </source>
</reference>
<feature type="compositionally biased region" description="Basic and acidic residues" evidence="1">
    <location>
        <begin position="34"/>
        <end position="52"/>
    </location>
</feature>
<dbReference type="Proteomes" id="UP001451303">
    <property type="component" value="Unassembled WGS sequence"/>
</dbReference>
<evidence type="ECO:0000313" key="2">
    <source>
        <dbReference type="EMBL" id="KAL0468744.1"/>
    </source>
</evidence>
<evidence type="ECO:0000313" key="3">
    <source>
        <dbReference type="Proteomes" id="UP001451303"/>
    </source>
</evidence>
<keyword evidence="3" id="KW-1185">Reference proteome</keyword>
<protein>
    <submittedName>
        <fullName evidence="2">Uncharacterized protein</fullName>
    </submittedName>
</protein>
<feature type="region of interest" description="Disordered" evidence="1">
    <location>
        <begin position="17"/>
        <end position="53"/>
    </location>
</feature>